<dbReference type="InterPro" id="IPR000209">
    <property type="entry name" value="Peptidase_S8/S53_dom"/>
</dbReference>
<feature type="signal peptide" evidence="31">
    <location>
        <begin position="1"/>
        <end position="27"/>
    </location>
</feature>
<organism evidence="33 34">
    <name type="scientific">Nicator chloris</name>
    <dbReference type="NCBI Taxonomy" id="237433"/>
    <lineage>
        <taxon>Eukaryota</taxon>
        <taxon>Metazoa</taxon>
        <taxon>Chordata</taxon>
        <taxon>Craniata</taxon>
        <taxon>Vertebrata</taxon>
        <taxon>Euteleostomi</taxon>
        <taxon>Archelosauria</taxon>
        <taxon>Archosauria</taxon>
        <taxon>Dinosauria</taxon>
        <taxon>Saurischia</taxon>
        <taxon>Theropoda</taxon>
        <taxon>Coelurosauria</taxon>
        <taxon>Aves</taxon>
        <taxon>Neognathae</taxon>
        <taxon>Neoaves</taxon>
        <taxon>Telluraves</taxon>
        <taxon>Australaves</taxon>
        <taxon>Passeriformes</taxon>
        <taxon>Sylvioidea</taxon>
        <taxon>Pycnonotidae</taxon>
        <taxon>Nicator</taxon>
    </lineage>
</organism>
<dbReference type="SUPFAM" id="SSF57184">
    <property type="entry name" value="Growth factor receptor domain"/>
    <property type="match status" value="1"/>
</dbReference>
<evidence type="ECO:0000256" key="7">
    <source>
        <dbReference type="ARBA" id="ARBA00022475"/>
    </source>
</evidence>
<dbReference type="PANTHER" id="PTHR42884:SF1">
    <property type="entry name" value="FURIN"/>
    <property type="match status" value="1"/>
</dbReference>
<feature type="domain" description="P/Homo B" evidence="32">
    <location>
        <begin position="453"/>
        <end position="585"/>
    </location>
</feature>
<comment type="similarity">
    <text evidence="6">Belongs to the peptidase S8 family. Furin subfamily.</text>
</comment>
<keyword evidence="12" id="KW-0479">Metal-binding</keyword>
<keyword evidence="15" id="KW-0967">Endosome</keyword>
<feature type="transmembrane region" description="Helical" evidence="30">
    <location>
        <begin position="714"/>
        <end position="737"/>
    </location>
</feature>
<evidence type="ECO:0000256" key="28">
    <source>
        <dbReference type="PIRSR" id="PIRSR615500-1"/>
    </source>
</evidence>
<dbReference type="FunFam" id="3.40.50.200:FF:000001">
    <property type="entry name" value="Furin 2, isoform B"/>
    <property type="match status" value="1"/>
</dbReference>
<dbReference type="Pfam" id="PF16470">
    <property type="entry name" value="S8_pro-domain"/>
    <property type="match status" value="1"/>
</dbReference>
<feature type="chain" id="PRO_5032826922" description="furin" evidence="31">
    <location>
        <begin position="28"/>
        <end position="797"/>
    </location>
</feature>
<evidence type="ECO:0000313" key="33">
    <source>
        <dbReference type="EMBL" id="NXX31212.1"/>
    </source>
</evidence>
<dbReference type="InterPro" id="IPR032815">
    <property type="entry name" value="S8_pro-domain"/>
</dbReference>
<evidence type="ECO:0000256" key="10">
    <source>
        <dbReference type="ARBA" id="ARBA00022685"/>
    </source>
</evidence>
<evidence type="ECO:0000256" key="21">
    <source>
        <dbReference type="ARBA" id="ARBA00023145"/>
    </source>
</evidence>
<dbReference type="CDD" id="cd00064">
    <property type="entry name" value="FU"/>
    <property type="match status" value="1"/>
</dbReference>
<dbReference type="AlphaFoldDB" id="A0A852HP41"/>
<dbReference type="InterPro" id="IPR002884">
    <property type="entry name" value="P_dom"/>
</dbReference>
<evidence type="ECO:0000259" key="32">
    <source>
        <dbReference type="PROSITE" id="PS51829"/>
    </source>
</evidence>
<evidence type="ECO:0000256" key="24">
    <source>
        <dbReference type="ARBA" id="ARBA00035756"/>
    </source>
</evidence>
<dbReference type="InterPro" id="IPR009030">
    <property type="entry name" value="Growth_fac_rcpt_cys_sf"/>
</dbReference>
<evidence type="ECO:0000256" key="31">
    <source>
        <dbReference type="SAM" id="SignalP"/>
    </source>
</evidence>
<evidence type="ECO:0000256" key="25">
    <source>
        <dbReference type="ARBA" id="ARBA00038993"/>
    </source>
</evidence>
<dbReference type="GO" id="GO:0005886">
    <property type="term" value="C:plasma membrane"/>
    <property type="evidence" value="ECO:0007669"/>
    <property type="project" value="UniProtKB-SubCell"/>
</dbReference>
<dbReference type="Gene3D" id="3.30.70.850">
    <property type="entry name" value="Peptidase S8, pro-domain"/>
    <property type="match status" value="1"/>
</dbReference>
<dbReference type="InterPro" id="IPR008979">
    <property type="entry name" value="Galactose-bd-like_sf"/>
</dbReference>
<dbReference type="SUPFAM" id="SSF54897">
    <property type="entry name" value="Protease propeptides/inhibitors"/>
    <property type="match status" value="1"/>
</dbReference>
<gene>
    <name evidence="33" type="primary">Furin</name>
    <name evidence="33" type="ORF">NICCHL_R04342</name>
</gene>
<dbReference type="FunFam" id="3.30.70.850:FF:000001">
    <property type="entry name" value="Proprotein convertase subtilisin/kexin type 5"/>
    <property type="match status" value="1"/>
</dbReference>
<comment type="caution">
    <text evidence="29">Lacks conserved residue(s) required for the propagation of feature annotation.</text>
</comment>
<dbReference type="PROSITE" id="PS51829">
    <property type="entry name" value="P_HOMO_B"/>
    <property type="match status" value="1"/>
</dbReference>
<dbReference type="GO" id="GO:0005802">
    <property type="term" value="C:trans-Golgi network"/>
    <property type="evidence" value="ECO:0007669"/>
    <property type="project" value="TreeGrafter"/>
</dbReference>
<dbReference type="GO" id="GO:0046872">
    <property type="term" value="F:metal ion binding"/>
    <property type="evidence" value="ECO:0007669"/>
    <property type="project" value="UniProtKB-KW"/>
</dbReference>
<dbReference type="InterPro" id="IPR015500">
    <property type="entry name" value="Peptidase_S8_subtilisin-rel"/>
</dbReference>
<dbReference type="Pfam" id="PF01483">
    <property type="entry name" value="P_proprotein"/>
    <property type="match status" value="1"/>
</dbReference>
<evidence type="ECO:0000256" key="20">
    <source>
        <dbReference type="ARBA" id="ARBA00023136"/>
    </source>
</evidence>
<dbReference type="GO" id="GO:0004252">
    <property type="term" value="F:serine-type endopeptidase activity"/>
    <property type="evidence" value="ECO:0007669"/>
    <property type="project" value="UniProtKB-EC"/>
</dbReference>
<dbReference type="InterPro" id="IPR034182">
    <property type="entry name" value="Kexin/furin"/>
</dbReference>
<dbReference type="SUPFAM" id="SSF52743">
    <property type="entry name" value="Subtilisin-like"/>
    <property type="match status" value="1"/>
</dbReference>
<keyword evidence="19" id="KW-0333">Golgi apparatus</keyword>
<reference evidence="33" key="1">
    <citation type="submission" date="2020-02" db="EMBL/GenBank/DDBJ databases">
        <title>Bird 10,000 Genomes (B10K) Project - Family phase.</title>
        <authorList>
            <person name="Zhang G."/>
        </authorList>
    </citation>
    <scope>NUCLEOTIDE SEQUENCE</scope>
    <source>
        <strain evidence="33">B10K-DU-002-40</strain>
        <tissue evidence="33">Muscle</tissue>
    </source>
</reference>
<dbReference type="InterPro" id="IPR023828">
    <property type="entry name" value="Peptidase_S8_Ser-AS"/>
</dbReference>
<keyword evidence="11 30" id="KW-0812">Transmembrane</keyword>
<keyword evidence="13 31" id="KW-0732">Signal</keyword>
<dbReference type="PROSITE" id="PS00137">
    <property type="entry name" value="SUBTILASE_HIS"/>
    <property type="match status" value="1"/>
</dbReference>
<evidence type="ECO:0000256" key="29">
    <source>
        <dbReference type="PROSITE-ProRule" id="PRU01240"/>
    </source>
</evidence>
<dbReference type="EMBL" id="WAAE01014807">
    <property type="protein sequence ID" value="NXX31212.1"/>
    <property type="molecule type" value="Genomic_DNA"/>
</dbReference>
<dbReference type="InterPro" id="IPR036852">
    <property type="entry name" value="Peptidase_S8/S53_dom_sf"/>
</dbReference>
<keyword evidence="9" id="KW-0645">Protease</keyword>
<accession>A0A852HP41</accession>
<keyword evidence="8" id="KW-0964">Secreted</keyword>
<dbReference type="InterPro" id="IPR038466">
    <property type="entry name" value="S8_pro-domain_sf"/>
</dbReference>
<evidence type="ECO:0000256" key="12">
    <source>
        <dbReference type="ARBA" id="ARBA00022723"/>
    </source>
</evidence>
<evidence type="ECO:0000256" key="9">
    <source>
        <dbReference type="ARBA" id="ARBA00022670"/>
    </source>
</evidence>
<dbReference type="GO" id="GO:0000139">
    <property type="term" value="C:Golgi membrane"/>
    <property type="evidence" value="ECO:0007669"/>
    <property type="project" value="TreeGrafter"/>
</dbReference>
<keyword evidence="22" id="KW-1015">Disulfide bond</keyword>
<feature type="non-terminal residue" evidence="33">
    <location>
        <position position="797"/>
    </location>
</feature>
<dbReference type="PROSITE" id="PS51892">
    <property type="entry name" value="SUBTILASE"/>
    <property type="match status" value="1"/>
</dbReference>
<keyword evidence="17" id="KW-0720">Serine protease</keyword>
<evidence type="ECO:0000313" key="34">
    <source>
        <dbReference type="Proteomes" id="UP000653383"/>
    </source>
</evidence>
<dbReference type="InterPro" id="IPR022398">
    <property type="entry name" value="Peptidase_S8_His-AS"/>
</dbReference>
<dbReference type="OrthoDB" id="300641at2759"/>
<comment type="cofactor">
    <cofactor evidence="1">
        <name>Ca(2+)</name>
        <dbReference type="ChEBI" id="CHEBI:29108"/>
    </cofactor>
</comment>
<evidence type="ECO:0000256" key="30">
    <source>
        <dbReference type="SAM" id="Phobius"/>
    </source>
</evidence>
<keyword evidence="7" id="KW-1003">Cell membrane</keyword>
<dbReference type="PANTHER" id="PTHR42884">
    <property type="entry name" value="PROPROTEIN CONVERTASE SUBTILISIN/KEXIN-RELATED"/>
    <property type="match status" value="1"/>
</dbReference>
<dbReference type="PRINTS" id="PR00723">
    <property type="entry name" value="SUBTILISIN"/>
</dbReference>
<dbReference type="SUPFAM" id="SSF49785">
    <property type="entry name" value="Galactose-binding domain-like"/>
    <property type="match status" value="1"/>
</dbReference>
<evidence type="ECO:0000256" key="13">
    <source>
        <dbReference type="ARBA" id="ARBA00022729"/>
    </source>
</evidence>
<feature type="active site" description="Charge relay system" evidence="28">
    <location>
        <position position="377"/>
    </location>
</feature>
<feature type="active site" description="Charge relay system" evidence="28">
    <location>
        <position position="145"/>
    </location>
</feature>
<dbReference type="CDD" id="cd04059">
    <property type="entry name" value="Peptidases_S8_Protein_convertases_Kexins_Furin-like"/>
    <property type="match status" value="1"/>
</dbReference>
<evidence type="ECO:0000256" key="17">
    <source>
        <dbReference type="ARBA" id="ARBA00022825"/>
    </source>
</evidence>
<keyword evidence="34" id="KW-1185">Reference proteome</keyword>
<evidence type="ECO:0000256" key="4">
    <source>
        <dbReference type="ARBA" id="ARBA00004530"/>
    </source>
</evidence>
<evidence type="ECO:0000256" key="2">
    <source>
        <dbReference type="ARBA" id="ARBA00004251"/>
    </source>
</evidence>
<evidence type="ECO:0000256" key="23">
    <source>
        <dbReference type="ARBA" id="ARBA00023180"/>
    </source>
</evidence>
<keyword evidence="16" id="KW-0378">Hydrolase</keyword>
<dbReference type="FunFam" id="2.60.120.260:FF:000034">
    <property type="entry name" value="furin isoform X2"/>
    <property type="match status" value="1"/>
</dbReference>
<dbReference type="Gene3D" id="3.40.50.200">
    <property type="entry name" value="Peptidase S8/S53 domain"/>
    <property type="match status" value="1"/>
</dbReference>
<dbReference type="Pfam" id="PF00082">
    <property type="entry name" value="Peptidase_S8"/>
    <property type="match status" value="1"/>
</dbReference>
<evidence type="ECO:0000256" key="11">
    <source>
        <dbReference type="ARBA" id="ARBA00022692"/>
    </source>
</evidence>
<protein>
    <recommendedName>
        <fullName evidence="25">furin</fullName>
        <ecNumber evidence="25">3.4.21.75</ecNumber>
    </recommendedName>
    <alternativeName>
        <fullName evidence="26">Dibasic-processing enzyme</fullName>
    </alternativeName>
    <alternativeName>
        <fullName evidence="27">Paired basic amino acid residue-cleaving enzyme</fullName>
    </alternativeName>
</protein>
<evidence type="ECO:0000256" key="27">
    <source>
        <dbReference type="ARBA" id="ARBA00042784"/>
    </source>
</evidence>
<sequence length="797" mass="86391">MDLRPCSLLLLWTLVVALTLLDQEVLAQHIYTNTWAVLVPAGPQEADRLARKHGFLNLGPIFGDYYHFRHHGVVKRSLSPHQPWHSRLAREPQVQWLEQQVAKRRTKRDVFMEPTDPKFPQQWYLVSVGMEGPSCSPQRVPCLWDSSTVWGSVLLSEQPFSGGCAQPYAQAAWVGAAGAAAGTDPCAPRTLYECALSCFGCRHGTRCAGEVAAVANNGICGVGVAYNARIGGVRMLDGEVTDAVEAHSLGLNPNHIHIYSASWGPEDDGKTVDGPARLAEEAFFRGVSQGRGGLGSIFVWASGNGGREHDSCNCDGYTNSIYTLSISSTTQYGNVPWYSEACSSTLATTYSSGNQNEKQIVTTDLRQKCTELHTGTSASAPLAAGIIALALEANKNLTWRDMQHLVVQTSKPAHLNANDWVTNGVGRKVSHSYGYGLLDAGAMVSLAKNWTTVGPQRKCVIDILAEPRDIGKRLEVRRKVDACLGKANYISRLEHAQARLTLSYNRRGDLAIHLVSPMGTRSTLLAARPHDFSADGFNDWAFMTTHSWDEDPSGEWVLEIENTSDAKNYGTLTKFTLVLYGTATDSPSLSNQLESSGCKTLTPSQTCVVCEEGYYLHQKSCLKRCPPGFAPGVQSTHYNLENSVEPIAPHLCLPCHPSCATCAGPGPNQCLTCPAHSHFSSLDLSCSHQTQSSRASPALADGEGPAEAPAPVNLPVLIASLSCILIVIIFVTIFLVLQARSGFSLRGVKVYALDSGIISYKGLPSDIWQEEGPSESDGEDYEAHSERTAFIRDQSAL</sequence>
<dbReference type="EC" id="3.4.21.75" evidence="25"/>
<keyword evidence="23" id="KW-0325">Glycoprotein</keyword>
<dbReference type="Proteomes" id="UP000653383">
    <property type="component" value="Unassembled WGS sequence"/>
</dbReference>
<keyword evidence="10" id="KW-0165">Cleavage on pair of basic residues</keyword>
<evidence type="ECO:0000256" key="6">
    <source>
        <dbReference type="ARBA" id="ARBA00005325"/>
    </source>
</evidence>
<dbReference type="GO" id="GO:0005576">
    <property type="term" value="C:extracellular region"/>
    <property type="evidence" value="ECO:0007669"/>
    <property type="project" value="UniProtKB-SubCell"/>
</dbReference>
<evidence type="ECO:0000256" key="3">
    <source>
        <dbReference type="ARBA" id="ARBA00004393"/>
    </source>
</evidence>
<evidence type="ECO:0000256" key="19">
    <source>
        <dbReference type="ARBA" id="ARBA00023034"/>
    </source>
</evidence>
<dbReference type="PROSITE" id="PS00138">
    <property type="entry name" value="SUBTILASE_SER"/>
    <property type="match status" value="1"/>
</dbReference>
<comment type="caution">
    <text evidence="33">The sequence shown here is derived from an EMBL/GenBank/DDBJ whole genome shotgun (WGS) entry which is preliminary data.</text>
</comment>
<comment type="catalytic activity">
    <reaction evidence="24">
        <text>Release of mature proteins from their proproteins by cleavage of -Arg-Xaa-Yaa-Arg-|-Zaa- bonds, where Xaa can be any amino acid and Yaa is Arg or Lys. Releases albumin, complement component C3 and von Willebrand factor from their respective precursors.</text>
        <dbReference type="EC" id="3.4.21.75"/>
    </reaction>
</comment>
<dbReference type="GO" id="GO:0010008">
    <property type="term" value="C:endosome membrane"/>
    <property type="evidence" value="ECO:0007669"/>
    <property type="project" value="UniProtKB-SubCell"/>
</dbReference>
<dbReference type="SMART" id="SM00261">
    <property type="entry name" value="FU"/>
    <property type="match status" value="2"/>
</dbReference>
<dbReference type="GO" id="GO:0016486">
    <property type="term" value="P:peptide hormone processing"/>
    <property type="evidence" value="ECO:0007669"/>
    <property type="project" value="TreeGrafter"/>
</dbReference>
<evidence type="ECO:0000256" key="26">
    <source>
        <dbReference type="ARBA" id="ARBA00041232"/>
    </source>
</evidence>
<evidence type="ECO:0000256" key="1">
    <source>
        <dbReference type="ARBA" id="ARBA00001913"/>
    </source>
</evidence>
<evidence type="ECO:0000256" key="5">
    <source>
        <dbReference type="ARBA" id="ARBA00004613"/>
    </source>
</evidence>
<dbReference type="Gene3D" id="2.60.120.260">
    <property type="entry name" value="Galactose-binding domain-like"/>
    <property type="match status" value="1"/>
</dbReference>
<evidence type="ECO:0000256" key="8">
    <source>
        <dbReference type="ARBA" id="ARBA00022525"/>
    </source>
</evidence>
<feature type="non-terminal residue" evidence="33">
    <location>
        <position position="1"/>
    </location>
</feature>
<evidence type="ECO:0000256" key="15">
    <source>
        <dbReference type="ARBA" id="ARBA00022753"/>
    </source>
</evidence>
<proteinExistence type="inferred from homology"/>
<evidence type="ECO:0000256" key="16">
    <source>
        <dbReference type="ARBA" id="ARBA00022801"/>
    </source>
</evidence>
<name>A0A852HP41_9PASS</name>
<keyword evidence="14" id="KW-0677">Repeat</keyword>
<evidence type="ECO:0000256" key="14">
    <source>
        <dbReference type="ARBA" id="ARBA00022737"/>
    </source>
</evidence>
<comment type="subcellular location">
    <subcellularLocation>
        <location evidence="2">Cell membrane</location>
        <topology evidence="2">Single-pass type I membrane protein</topology>
    </subcellularLocation>
    <subcellularLocation>
        <location evidence="4">Endosome membrane</location>
        <topology evidence="4">Single-pass type I membrane protein</topology>
    </subcellularLocation>
    <subcellularLocation>
        <location evidence="3">Golgi apparatus</location>
        <location evidence="3">trans-Golgi network membrane</location>
        <topology evidence="3">Single-pass type I membrane protein</topology>
    </subcellularLocation>
    <subcellularLocation>
        <location evidence="5">Secreted</location>
    </subcellularLocation>
</comment>
<dbReference type="Gene3D" id="2.10.220.10">
    <property type="entry name" value="Hormone Receptor, Insulin-like Growth Factor Receptor 1, Chain A, domain 2"/>
    <property type="match status" value="1"/>
</dbReference>
<keyword evidence="18 30" id="KW-1133">Transmembrane helix</keyword>
<dbReference type="InterPro" id="IPR006212">
    <property type="entry name" value="Furin_repeat"/>
</dbReference>
<feature type="active site" description="Charge relay system" evidence="28">
    <location>
        <position position="203"/>
    </location>
</feature>
<keyword evidence="20 30" id="KW-0472">Membrane</keyword>
<evidence type="ECO:0000256" key="22">
    <source>
        <dbReference type="ARBA" id="ARBA00023157"/>
    </source>
</evidence>
<evidence type="ECO:0000256" key="18">
    <source>
        <dbReference type="ARBA" id="ARBA00022989"/>
    </source>
</evidence>
<keyword evidence="21" id="KW-0865">Zymogen</keyword>